<keyword evidence="1" id="KW-1133">Transmembrane helix</keyword>
<keyword evidence="1" id="KW-0812">Transmembrane</keyword>
<keyword evidence="3" id="KW-1185">Reference proteome</keyword>
<feature type="transmembrane region" description="Helical" evidence="1">
    <location>
        <begin position="12"/>
        <end position="36"/>
    </location>
</feature>
<dbReference type="EMBL" id="SJPQ01000001">
    <property type="protein sequence ID" value="TWT90402.1"/>
    <property type="molecule type" value="Genomic_DNA"/>
</dbReference>
<evidence type="ECO:0008006" key="4">
    <source>
        <dbReference type="Google" id="ProtNLM"/>
    </source>
</evidence>
<gene>
    <name evidence="2" type="ORF">Mal64_07910</name>
</gene>
<dbReference type="RefSeq" id="WP_146397250.1">
    <property type="nucleotide sequence ID" value="NZ_SJPQ01000001.1"/>
</dbReference>
<sequence length="173" mass="18791">MSKHRRHQRRGIASLVEVLAVVFISTAAFGLVGASLSGLVRLNQRFSHQASGPSDLDLLMRRLRTDVHASQSVRVDNGELSLATASGEVVYRLNAGAAERSLAEETVRFRLPTGCDWEINEPTTDAGRLLRIDFLAADHAGAERAVPCGSVVAEIDRRRRLFSAAESAQGEAR</sequence>
<proteinExistence type="predicted"/>
<dbReference type="AlphaFoldDB" id="A0A5C5ZS83"/>
<reference evidence="2 3" key="1">
    <citation type="submission" date="2019-02" db="EMBL/GenBank/DDBJ databases">
        <title>Deep-cultivation of Planctomycetes and their phenomic and genomic characterization uncovers novel biology.</title>
        <authorList>
            <person name="Wiegand S."/>
            <person name="Jogler M."/>
            <person name="Boedeker C."/>
            <person name="Pinto D."/>
            <person name="Vollmers J."/>
            <person name="Rivas-Marin E."/>
            <person name="Kohn T."/>
            <person name="Peeters S.H."/>
            <person name="Heuer A."/>
            <person name="Rast P."/>
            <person name="Oberbeckmann S."/>
            <person name="Bunk B."/>
            <person name="Jeske O."/>
            <person name="Meyerdierks A."/>
            <person name="Storesund J.E."/>
            <person name="Kallscheuer N."/>
            <person name="Luecker S."/>
            <person name="Lage O.M."/>
            <person name="Pohl T."/>
            <person name="Merkel B.J."/>
            <person name="Hornburger P."/>
            <person name="Mueller R.-W."/>
            <person name="Bruemmer F."/>
            <person name="Labrenz M."/>
            <person name="Spormann A.M."/>
            <person name="Op Den Camp H."/>
            <person name="Overmann J."/>
            <person name="Amann R."/>
            <person name="Jetten M.S.M."/>
            <person name="Mascher T."/>
            <person name="Medema M.H."/>
            <person name="Devos D.P."/>
            <person name="Kaster A.-K."/>
            <person name="Ovreas L."/>
            <person name="Rohde M."/>
            <person name="Galperin M.Y."/>
            <person name="Jogler C."/>
        </authorList>
    </citation>
    <scope>NUCLEOTIDE SEQUENCE [LARGE SCALE GENOMIC DNA]</scope>
    <source>
        <strain evidence="2 3">Mal64</strain>
    </source>
</reference>
<protein>
    <recommendedName>
        <fullName evidence="4">Type II secretion system protein</fullName>
    </recommendedName>
</protein>
<dbReference type="Proteomes" id="UP000315440">
    <property type="component" value="Unassembled WGS sequence"/>
</dbReference>
<evidence type="ECO:0000256" key="1">
    <source>
        <dbReference type="SAM" id="Phobius"/>
    </source>
</evidence>
<comment type="caution">
    <text evidence="2">The sequence shown here is derived from an EMBL/GenBank/DDBJ whole genome shotgun (WGS) entry which is preliminary data.</text>
</comment>
<evidence type="ECO:0000313" key="2">
    <source>
        <dbReference type="EMBL" id="TWT90402.1"/>
    </source>
</evidence>
<accession>A0A5C5ZS83</accession>
<keyword evidence="1" id="KW-0472">Membrane</keyword>
<evidence type="ECO:0000313" key="3">
    <source>
        <dbReference type="Proteomes" id="UP000315440"/>
    </source>
</evidence>
<name>A0A5C5ZS83_9BACT</name>
<organism evidence="2 3">
    <name type="scientific">Pseudobythopirellula maris</name>
    <dbReference type="NCBI Taxonomy" id="2527991"/>
    <lineage>
        <taxon>Bacteria</taxon>
        <taxon>Pseudomonadati</taxon>
        <taxon>Planctomycetota</taxon>
        <taxon>Planctomycetia</taxon>
        <taxon>Pirellulales</taxon>
        <taxon>Lacipirellulaceae</taxon>
        <taxon>Pseudobythopirellula</taxon>
    </lineage>
</organism>